<accession>X0YAC9</accession>
<evidence type="ECO:0000313" key="1">
    <source>
        <dbReference type="EMBL" id="GAG33811.1"/>
    </source>
</evidence>
<feature type="non-terminal residue" evidence="1">
    <location>
        <position position="250"/>
    </location>
</feature>
<dbReference type="InterPro" id="IPR011990">
    <property type="entry name" value="TPR-like_helical_dom_sf"/>
</dbReference>
<sequence length="250" mass="28420">LQGFDVVNRLAEVTGAQIVVSGRFYQQGESLQFHAQITDAIGGTSLRSIDPVSGSPEDPMIPIEALRKRVMGAFALIFDPEIKHIIDPKSQPPTYEAYREFIEGGDLFLRGQWDRSIERFKRAVELDSTFFQPLLVMAVAHLNMGRVPIADSIRQVLEKSLEKLTLFERQQFKWLQAVLKGDCIAQLEEARELAKIIHHFVWVYQVGLHAQRVNKLHEALEAFNKINESDIGNWAQFFGVYTSVLHMLGD</sequence>
<comment type="caution">
    <text evidence="1">The sequence shown here is derived from an EMBL/GenBank/DDBJ whole genome shotgun (WGS) entry which is preliminary data.</text>
</comment>
<gene>
    <name evidence="1" type="ORF">S01H1_65021</name>
</gene>
<organism evidence="1">
    <name type="scientific">marine sediment metagenome</name>
    <dbReference type="NCBI Taxonomy" id="412755"/>
    <lineage>
        <taxon>unclassified sequences</taxon>
        <taxon>metagenomes</taxon>
        <taxon>ecological metagenomes</taxon>
    </lineage>
</organism>
<dbReference type="EMBL" id="BARS01042899">
    <property type="protein sequence ID" value="GAG33811.1"/>
    <property type="molecule type" value="Genomic_DNA"/>
</dbReference>
<name>X0YAC9_9ZZZZ</name>
<proteinExistence type="predicted"/>
<dbReference type="SUPFAM" id="SSF48452">
    <property type="entry name" value="TPR-like"/>
    <property type="match status" value="1"/>
</dbReference>
<dbReference type="Gene3D" id="1.25.40.10">
    <property type="entry name" value="Tetratricopeptide repeat domain"/>
    <property type="match status" value="1"/>
</dbReference>
<feature type="non-terminal residue" evidence="1">
    <location>
        <position position="1"/>
    </location>
</feature>
<dbReference type="AlphaFoldDB" id="X0YAC9"/>
<reference evidence="1" key="1">
    <citation type="journal article" date="2014" name="Front. Microbiol.">
        <title>High frequency of phylogenetically diverse reductive dehalogenase-homologous genes in deep subseafloor sedimentary metagenomes.</title>
        <authorList>
            <person name="Kawai M."/>
            <person name="Futagami T."/>
            <person name="Toyoda A."/>
            <person name="Takaki Y."/>
            <person name="Nishi S."/>
            <person name="Hori S."/>
            <person name="Arai W."/>
            <person name="Tsubouchi T."/>
            <person name="Morono Y."/>
            <person name="Uchiyama I."/>
            <person name="Ito T."/>
            <person name="Fujiyama A."/>
            <person name="Inagaki F."/>
            <person name="Takami H."/>
        </authorList>
    </citation>
    <scope>NUCLEOTIDE SEQUENCE</scope>
    <source>
        <strain evidence="1">Expedition CK06-06</strain>
    </source>
</reference>
<protein>
    <submittedName>
        <fullName evidence="1">Uncharacterized protein</fullName>
    </submittedName>
</protein>